<dbReference type="STRING" id="1353952.A0A165I2J1"/>
<evidence type="ECO:0000313" key="1">
    <source>
        <dbReference type="EMBL" id="KZT60053.1"/>
    </source>
</evidence>
<accession>A0A165I2J1</accession>
<protein>
    <submittedName>
        <fullName evidence="1">Uncharacterized protein</fullName>
    </submittedName>
</protein>
<dbReference type="OrthoDB" id="5397701at2759"/>
<evidence type="ECO:0000313" key="2">
    <source>
        <dbReference type="Proteomes" id="UP000076842"/>
    </source>
</evidence>
<dbReference type="EMBL" id="KV423935">
    <property type="protein sequence ID" value="KZT60053.1"/>
    <property type="molecule type" value="Genomic_DNA"/>
</dbReference>
<name>A0A165I2J1_9BASI</name>
<proteinExistence type="predicted"/>
<gene>
    <name evidence="1" type="ORF">CALCODRAFT_466230</name>
</gene>
<dbReference type="AlphaFoldDB" id="A0A165I2J1"/>
<sequence length="244" mass="26801">MNTLFSQLGRCLRVPGVQLPRRTVAPAFRTFHSSPAVLQTFQDPDRPSLFYHLLPAADYAPRYFALSFLPHPPSTPSSRTILGFLPAVPDDGGGSEQAAPQEGDGLGLNDFRENSGFLGVLHQVLKEGVLKDEGWTGEAVRRGEGYMPIFDMRNPPMPSRTPEPEDTIAMVEVKNGLVRSPPPSPSFPIVPSTYEPMPTYRLCTPDGILTLSDTLEWKLVDHLSQIAEKEKQAAERGPGKRPVA</sequence>
<organism evidence="1 2">
    <name type="scientific">Calocera cornea HHB12733</name>
    <dbReference type="NCBI Taxonomy" id="1353952"/>
    <lineage>
        <taxon>Eukaryota</taxon>
        <taxon>Fungi</taxon>
        <taxon>Dikarya</taxon>
        <taxon>Basidiomycota</taxon>
        <taxon>Agaricomycotina</taxon>
        <taxon>Dacrymycetes</taxon>
        <taxon>Dacrymycetales</taxon>
        <taxon>Dacrymycetaceae</taxon>
        <taxon>Calocera</taxon>
    </lineage>
</organism>
<keyword evidence="2" id="KW-1185">Reference proteome</keyword>
<dbReference type="PANTHER" id="PTHR37331">
    <property type="entry name" value="YALI0F11671P"/>
    <property type="match status" value="1"/>
</dbReference>
<dbReference type="Proteomes" id="UP000076842">
    <property type="component" value="Unassembled WGS sequence"/>
</dbReference>
<dbReference type="InParanoid" id="A0A165I2J1"/>
<reference evidence="1 2" key="1">
    <citation type="journal article" date="2016" name="Mol. Biol. Evol.">
        <title>Comparative Genomics of Early-Diverging Mushroom-Forming Fungi Provides Insights into the Origins of Lignocellulose Decay Capabilities.</title>
        <authorList>
            <person name="Nagy L.G."/>
            <person name="Riley R."/>
            <person name="Tritt A."/>
            <person name="Adam C."/>
            <person name="Daum C."/>
            <person name="Floudas D."/>
            <person name="Sun H."/>
            <person name="Yadav J.S."/>
            <person name="Pangilinan J."/>
            <person name="Larsson K.H."/>
            <person name="Matsuura K."/>
            <person name="Barry K."/>
            <person name="Labutti K."/>
            <person name="Kuo R."/>
            <person name="Ohm R.A."/>
            <person name="Bhattacharya S.S."/>
            <person name="Shirouzu T."/>
            <person name="Yoshinaga Y."/>
            <person name="Martin F.M."/>
            <person name="Grigoriev I.V."/>
            <person name="Hibbett D.S."/>
        </authorList>
    </citation>
    <scope>NUCLEOTIDE SEQUENCE [LARGE SCALE GENOMIC DNA]</scope>
    <source>
        <strain evidence="1 2">HHB12733</strain>
    </source>
</reference>
<dbReference type="PANTHER" id="PTHR37331:SF1">
    <property type="entry name" value="YALI0F11671P"/>
    <property type="match status" value="1"/>
</dbReference>